<sequence>MSGTDVLNTYLQILFGGMEVHTEGIWSYIKLPNGLAIAWGGEKDATMVYNATRDYCWYAVDRAINMPANLFVGAAKPIGTATANHYCAPMFAVSGNKLYLQMSSSYSFVDLLVTWNAVLIGHWK</sequence>
<dbReference type="RefSeq" id="WP_269478781.1">
    <property type="nucleotide sequence ID" value="NZ_JAOSHN010000010.1"/>
</dbReference>
<evidence type="ECO:0000313" key="2">
    <source>
        <dbReference type="Proteomes" id="UP001065549"/>
    </source>
</evidence>
<organism evidence="1 2">
    <name type="scientific">Hominibacterium faecale</name>
    <dbReference type="NCBI Taxonomy" id="2839743"/>
    <lineage>
        <taxon>Bacteria</taxon>
        <taxon>Bacillati</taxon>
        <taxon>Bacillota</taxon>
        <taxon>Clostridia</taxon>
        <taxon>Peptostreptococcales</taxon>
        <taxon>Anaerovoracaceae</taxon>
        <taxon>Hominibacterium</taxon>
    </lineage>
</organism>
<evidence type="ECO:0000313" key="1">
    <source>
        <dbReference type="EMBL" id="MCU7380531.1"/>
    </source>
</evidence>
<comment type="caution">
    <text evidence="1">The sequence shown here is derived from an EMBL/GenBank/DDBJ whole genome shotgun (WGS) entry which is preliminary data.</text>
</comment>
<reference evidence="1" key="1">
    <citation type="submission" date="2022-09" db="EMBL/GenBank/DDBJ databases">
        <title>Culturomic study of gut microbiota in children with autism spectrum disorder.</title>
        <authorList>
            <person name="Efimov B.A."/>
            <person name="Chaplin A.V."/>
            <person name="Sokolova S.R."/>
            <person name="Pikina A.P."/>
            <person name="Korzhanova M."/>
            <person name="Belova V."/>
            <person name="Korostin D."/>
        </authorList>
    </citation>
    <scope>NUCLEOTIDE SEQUENCE</scope>
    <source>
        <strain evidence="1">ASD5510</strain>
    </source>
</reference>
<dbReference type="Proteomes" id="UP001065549">
    <property type="component" value="Unassembled WGS sequence"/>
</dbReference>
<proteinExistence type="predicted"/>
<dbReference type="AlphaFoldDB" id="A0A9J6QYE4"/>
<dbReference type="EMBL" id="JAOSHN010000010">
    <property type="protein sequence ID" value="MCU7380531.1"/>
    <property type="molecule type" value="Genomic_DNA"/>
</dbReference>
<accession>A0A9J6QYE4</accession>
<keyword evidence="2" id="KW-1185">Reference proteome</keyword>
<gene>
    <name evidence="1" type="ORF">OBO34_19650</name>
</gene>
<name>A0A9J6QYE4_9FIRM</name>
<protein>
    <submittedName>
        <fullName evidence="1">Uncharacterized protein</fullName>
    </submittedName>
</protein>